<evidence type="ECO:0000313" key="3">
    <source>
        <dbReference type="Proteomes" id="UP000006681"/>
    </source>
</evidence>
<keyword evidence="1" id="KW-0472">Membrane</keyword>
<keyword evidence="1" id="KW-0812">Transmembrane</keyword>
<dbReference type="GeneID" id="9753393"/>
<dbReference type="RefSeq" id="WP_013337524.1">
    <property type="nucleotide sequence ID" value="NC_014537.1"/>
</dbReference>
<evidence type="ECO:0000313" key="2">
    <source>
        <dbReference type="EMBL" id="ADN51799.1"/>
    </source>
</evidence>
<dbReference type="HOGENOM" id="CLU_2067944_0_0_2"/>
<proteinExistence type="predicted"/>
<protein>
    <recommendedName>
        <fullName evidence="4">DUF5658 domain-containing protein</fullName>
    </recommendedName>
</protein>
<dbReference type="eggNOG" id="arCOG13930">
    <property type="taxonomic scope" value="Archaea"/>
</dbReference>
<feature type="transmembrane region" description="Helical" evidence="1">
    <location>
        <begin position="46"/>
        <end position="66"/>
    </location>
</feature>
<gene>
    <name evidence="2" type="ordered locus">Vdis_2433</name>
</gene>
<evidence type="ECO:0008006" key="4">
    <source>
        <dbReference type="Google" id="ProtNLM"/>
    </source>
</evidence>
<dbReference type="EMBL" id="CP002100">
    <property type="protein sequence ID" value="ADN51799.1"/>
    <property type="molecule type" value="Genomic_DNA"/>
</dbReference>
<sequence length="118" mass="13103">MINKADLLITATLANLLDLATSYLDFSLLGLQELNYYATTLHLNNYLAAAAAFMTYEALMAIIYLATPRYPRLRWFMAVFIVMKFMAVAGNIAASMGVYSINNAIIGMNQSLTNALKY</sequence>
<accession>E1QRI5</accession>
<name>E1QRI5_VULDI</name>
<dbReference type="Proteomes" id="UP000006681">
    <property type="component" value="Chromosome"/>
</dbReference>
<dbReference type="AlphaFoldDB" id="E1QRI5"/>
<dbReference type="STRING" id="572478.Vdis_2433"/>
<evidence type="ECO:0000256" key="1">
    <source>
        <dbReference type="SAM" id="Phobius"/>
    </source>
</evidence>
<reference evidence="3" key="2">
    <citation type="journal article" date="2010" name="Stand. Genomic Sci.">
        <title>Complete genome sequence of Vulcanisaeta distributa type strain (IC-017T).</title>
        <authorList>
            <person name="Mavromatis K."/>
            <person name="Sikorski J."/>
            <person name="Pabst E."/>
            <person name="Teshima H."/>
            <person name="Lapidus A."/>
            <person name="Lucas S."/>
            <person name="Nolan M."/>
            <person name="Glavina Del Rio T."/>
            <person name="Cheng J."/>
            <person name="Bruce D."/>
            <person name="Goodwin L."/>
            <person name="Pitluck S."/>
            <person name="Liolios K."/>
            <person name="Ivanova N."/>
            <person name="Mikhailova N."/>
            <person name="Pati A."/>
            <person name="Chen A."/>
            <person name="Palaniappan K."/>
            <person name="Land M."/>
            <person name="Hauser L."/>
            <person name="Chang Y."/>
            <person name="Jeffries C."/>
            <person name="Rohde M."/>
            <person name="Spring S."/>
            <person name="Goker M."/>
            <person name="Wirth R."/>
            <person name="Woyke T."/>
            <person name="Bristow J."/>
            <person name="Eisen J."/>
            <person name="Markowitz V."/>
            <person name="Hugenholtz P."/>
            <person name="Klenk H."/>
            <person name="Kyrpides N."/>
        </authorList>
    </citation>
    <scope>NUCLEOTIDE SEQUENCE [LARGE SCALE GENOMIC DNA]</scope>
    <source>
        <strain evidence="3">DSM 14429 / JCM 11212 / NBRC 100878 / IC-017</strain>
    </source>
</reference>
<keyword evidence="1" id="KW-1133">Transmembrane helix</keyword>
<organism evidence="2 3">
    <name type="scientific">Vulcanisaeta distributa (strain DSM 14429 / JCM 11212 / NBRC 100878 / IC-017)</name>
    <dbReference type="NCBI Taxonomy" id="572478"/>
    <lineage>
        <taxon>Archaea</taxon>
        <taxon>Thermoproteota</taxon>
        <taxon>Thermoprotei</taxon>
        <taxon>Thermoproteales</taxon>
        <taxon>Thermoproteaceae</taxon>
        <taxon>Vulcanisaeta</taxon>
    </lineage>
</organism>
<dbReference type="OrthoDB" id="29047at2157"/>
<keyword evidence="3" id="KW-1185">Reference proteome</keyword>
<dbReference type="KEGG" id="vdi:Vdis_2433"/>
<reference evidence="2 3" key="1">
    <citation type="journal article" date="2010" name="Stand. Genomic Sci.">
        <title>Complete genome sequence of Vulcanisaeta distributa type strain (IC-017).</title>
        <authorList>
            <person name="Mavromatis K."/>
            <person name="Sikorski J."/>
            <person name="Pabst E."/>
            <person name="Teshima H."/>
            <person name="Lapidus A."/>
            <person name="Lucas S."/>
            <person name="Nolan M."/>
            <person name="Glavina Del Rio T."/>
            <person name="Cheng J.F."/>
            <person name="Bruce D."/>
            <person name="Goodwin L."/>
            <person name="Pitluck S."/>
            <person name="Liolios K."/>
            <person name="Ivanova N."/>
            <person name="Mikhailova N."/>
            <person name="Pati A."/>
            <person name="Chen A."/>
            <person name="Palaniappan K."/>
            <person name="Land M."/>
            <person name="Hauser L."/>
            <person name="Chang Y.J."/>
            <person name="Jeffries C.D."/>
            <person name="Rohde M."/>
            <person name="Spring S."/>
            <person name="Goker M."/>
            <person name="Wirth R."/>
            <person name="Woyke T."/>
            <person name="Bristow J."/>
            <person name="Eisen J.A."/>
            <person name="Markowitz V."/>
            <person name="Hugenholtz P."/>
            <person name="Klenk H.P."/>
            <person name="Kyrpides N.C."/>
        </authorList>
    </citation>
    <scope>NUCLEOTIDE SEQUENCE [LARGE SCALE GENOMIC DNA]</scope>
    <source>
        <strain evidence="3">DSM 14429 / JCM 11212 / NBRC 100878 / IC-017</strain>
    </source>
</reference>
<feature type="transmembrane region" description="Helical" evidence="1">
    <location>
        <begin position="78"/>
        <end position="101"/>
    </location>
</feature>